<keyword evidence="1" id="KW-0812">Transmembrane</keyword>
<protein>
    <submittedName>
        <fullName evidence="2">Uncharacterized protein</fullName>
    </submittedName>
</protein>
<keyword evidence="1" id="KW-1133">Transmembrane helix</keyword>
<feature type="transmembrane region" description="Helical" evidence="1">
    <location>
        <begin position="20"/>
        <end position="42"/>
    </location>
</feature>
<evidence type="ECO:0000256" key="1">
    <source>
        <dbReference type="SAM" id="Phobius"/>
    </source>
</evidence>
<dbReference type="Proteomes" id="UP001595846">
    <property type="component" value="Unassembled WGS sequence"/>
</dbReference>
<dbReference type="GeneID" id="73904548"/>
<evidence type="ECO:0000313" key="2">
    <source>
        <dbReference type="EMBL" id="MFC3957285.1"/>
    </source>
</evidence>
<keyword evidence="3" id="KW-1185">Reference proteome</keyword>
<reference evidence="2 3" key="1">
    <citation type="journal article" date="2019" name="Int. J. Syst. Evol. Microbiol.">
        <title>The Global Catalogue of Microorganisms (GCM) 10K type strain sequencing project: providing services to taxonomists for standard genome sequencing and annotation.</title>
        <authorList>
            <consortium name="The Broad Institute Genomics Platform"/>
            <consortium name="The Broad Institute Genome Sequencing Center for Infectious Disease"/>
            <person name="Wu L."/>
            <person name="Ma J."/>
        </authorList>
    </citation>
    <scope>NUCLEOTIDE SEQUENCE [LARGE SCALE GENOMIC DNA]</scope>
    <source>
        <strain evidence="2 3">IBRC-M 10256</strain>
    </source>
</reference>
<organism evidence="2 3">
    <name type="scientific">Halovivax cerinus</name>
    <dbReference type="NCBI Taxonomy" id="1487865"/>
    <lineage>
        <taxon>Archaea</taxon>
        <taxon>Methanobacteriati</taxon>
        <taxon>Methanobacteriota</taxon>
        <taxon>Stenosarchaea group</taxon>
        <taxon>Halobacteria</taxon>
        <taxon>Halobacteriales</taxon>
        <taxon>Natrialbaceae</taxon>
        <taxon>Halovivax</taxon>
    </lineage>
</organism>
<proteinExistence type="predicted"/>
<comment type="caution">
    <text evidence="2">The sequence shown here is derived from an EMBL/GenBank/DDBJ whole genome shotgun (WGS) entry which is preliminary data.</text>
</comment>
<accession>A0ABD5NKC3</accession>
<evidence type="ECO:0000313" key="3">
    <source>
        <dbReference type="Proteomes" id="UP001595846"/>
    </source>
</evidence>
<sequence>MALDLQRFDHPAWLTGVGTVVGYGIILAILTIVLFGLPYLVFFEIPA</sequence>
<keyword evidence="1" id="KW-0472">Membrane</keyword>
<dbReference type="RefSeq" id="WP_256531790.1">
    <property type="nucleotide sequence ID" value="NZ_CP101824.1"/>
</dbReference>
<gene>
    <name evidence="2" type="ORF">ACFOUR_02705</name>
</gene>
<dbReference type="AlphaFoldDB" id="A0ABD5NKC3"/>
<dbReference type="EMBL" id="JBHSAQ010000001">
    <property type="protein sequence ID" value="MFC3957285.1"/>
    <property type="molecule type" value="Genomic_DNA"/>
</dbReference>
<name>A0ABD5NKC3_9EURY</name>